<dbReference type="GO" id="GO:0009247">
    <property type="term" value="P:glycolipid biosynthetic process"/>
    <property type="evidence" value="ECO:0007669"/>
    <property type="project" value="UniProtKB-ARBA"/>
</dbReference>
<evidence type="ECO:0000313" key="8">
    <source>
        <dbReference type="Proteomes" id="UP000198943"/>
    </source>
</evidence>
<dbReference type="Proteomes" id="UP000198943">
    <property type="component" value="Unassembled WGS sequence"/>
</dbReference>
<dbReference type="GO" id="GO:0016746">
    <property type="term" value="F:acyltransferase activity"/>
    <property type="evidence" value="ECO:0007669"/>
    <property type="project" value="UniProtKB-KW"/>
</dbReference>
<evidence type="ECO:0000256" key="5">
    <source>
        <dbReference type="ARBA" id="ARBA00023136"/>
    </source>
</evidence>
<dbReference type="OrthoDB" id="9801955at2"/>
<reference evidence="8" key="1">
    <citation type="submission" date="2016-10" db="EMBL/GenBank/DDBJ databases">
        <authorList>
            <person name="Varghese N."/>
            <person name="Submissions S."/>
        </authorList>
    </citation>
    <scope>NUCLEOTIDE SEQUENCE [LARGE SCALE GENOMIC DNA]</scope>
    <source>
        <strain evidence="8">DSM 11005</strain>
    </source>
</reference>
<dbReference type="EMBL" id="FMYW01000001">
    <property type="protein sequence ID" value="SDB99024.1"/>
    <property type="molecule type" value="Genomic_DNA"/>
</dbReference>
<gene>
    <name evidence="7" type="ORF">SAMN04487864_101318</name>
</gene>
<evidence type="ECO:0000256" key="2">
    <source>
        <dbReference type="ARBA" id="ARBA00022475"/>
    </source>
</evidence>
<dbReference type="Pfam" id="PF03279">
    <property type="entry name" value="Lip_A_acyltrans"/>
    <property type="match status" value="1"/>
</dbReference>
<keyword evidence="3" id="KW-0997">Cell inner membrane</keyword>
<proteinExistence type="predicted"/>
<keyword evidence="5" id="KW-0472">Membrane</keyword>
<evidence type="ECO:0000256" key="3">
    <source>
        <dbReference type="ARBA" id="ARBA00022519"/>
    </source>
</evidence>
<evidence type="ECO:0000256" key="1">
    <source>
        <dbReference type="ARBA" id="ARBA00004533"/>
    </source>
</evidence>
<comment type="subcellular location">
    <subcellularLocation>
        <location evidence="1">Cell inner membrane</location>
    </subcellularLocation>
</comment>
<keyword evidence="6" id="KW-0012">Acyltransferase</keyword>
<dbReference type="CDD" id="cd07984">
    <property type="entry name" value="LPLAT_LABLAT-like"/>
    <property type="match status" value="1"/>
</dbReference>
<dbReference type="PANTHER" id="PTHR30606">
    <property type="entry name" value="LIPID A BIOSYNTHESIS LAUROYL ACYLTRANSFERASE"/>
    <property type="match status" value="1"/>
</dbReference>
<dbReference type="RefSeq" id="WP_093729077.1">
    <property type="nucleotide sequence ID" value="NZ_FMYW01000001.1"/>
</dbReference>
<dbReference type="InterPro" id="IPR004960">
    <property type="entry name" value="LipA_acyltrans"/>
</dbReference>
<evidence type="ECO:0000256" key="4">
    <source>
        <dbReference type="ARBA" id="ARBA00022679"/>
    </source>
</evidence>
<accession>A0A1G6HXV5</accession>
<evidence type="ECO:0000313" key="7">
    <source>
        <dbReference type="EMBL" id="SDB99024.1"/>
    </source>
</evidence>
<evidence type="ECO:0000256" key="6">
    <source>
        <dbReference type="ARBA" id="ARBA00023315"/>
    </source>
</evidence>
<keyword evidence="8" id="KW-1185">Reference proteome</keyword>
<sequence length="300" mass="34521">MLYAVLKTLSWLASHTPYKVLVKIGKGLGHLYWHIAKKQRIRAEETIRERLGYSRLQAKETIRRLFVNLGISVMEMLYMPALNKDNIRGLVTFDHPEILWEALKQKKGVVMLACHIDNWEWLGAALALNGFPLSAVEKPQPNRVYSDFMNELRRGVGQEIFARGSSEILGCARAMKKGRMLGLIADQDGGYEGVFVPFLGKMAATPSGPAYFARKFKAPCIPIYIVRKPDGYGHQVIVEEPFYYEDTGDRKADDYNLTLKMTQSVERIIKAYPDNWLWFQHRWNTPYEEVKEKEQDSSEK</sequence>
<protein>
    <submittedName>
        <fullName evidence="7">KDO2-lipid IV(A) lauroyltransferase</fullName>
    </submittedName>
</protein>
<organism evidence="7 8">
    <name type="scientific">Succiniclasticum ruminis</name>
    <dbReference type="NCBI Taxonomy" id="40841"/>
    <lineage>
        <taxon>Bacteria</taxon>
        <taxon>Bacillati</taxon>
        <taxon>Bacillota</taxon>
        <taxon>Negativicutes</taxon>
        <taxon>Acidaminococcales</taxon>
        <taxon>Acidaminococcaceae</taxon>
        <taxon>Succiniclasticum</taxon>
    </lineage>
</organism>
<name>A0A1G6HXV5_9FIRM</name>
<dbReference type="GO" id="GO:0005886">
    <property type="term" value="C:plasma membrane"/>
    <property type="evidence" value="ECO:0007669"/>
    <property type="project" value="UniProtKB-SubCell"/>
</dbReference>
<keyword evidence="4 7" id="KW-0808">Transferase</keyword>
<dbReference type="AlphaFoldDB" id="A0A1G6HXV5"/>
<keyword evidence="2" id="KW-1003">Cell membrane</keyword>
<dbReference type="PANTHER" id="PTHR30606:SF10">
    <property type="entry name" value="PHOSPHATIDYLINOSITOL MANNOSIDE ACYLTRANSFERASE"/>
    <property type="match status" value="1"/>
</dbReference>